<dbReference type="PANTHER" id="PTHR26379:SF506">
    <property type="entry name" value="BTB DOMAIN-CONTAINING PROTEIN"/>
    <property type="match status" value="1"/>
</dbReference>
<comment type="pathway">
    <text evidence="1">Protein modification; protein ubiquitination.</text>
</comment>
<evidence type="ECO:0000313" key="6">
    <source>
        <dbReference type="EMBL" id="KAG2631541.1"/>
    </source>
</evidence>
<dbReference type="SUPFAM" id="SSF54695">
    <property type="entry name" value="POZ domain"/>
    <property type="match status" value="1"/>
</dbReference>
<sequence>MPPPPCDEEVLTMTVGSYSEATKPANGSCIKSAPVHVGGHSWRVVFYPNGRLAGTTGFILMMRDVRGGARCLTSGKVAAAFGRKGDACGYECFVSREHFVEFFKSGDHFAIRCECDLTVFPAGSRPELGASRRGVVVTLSSHSSPSGEKAPPPTPAPVNPSVGRPAPPRSSDGPRGQPPPEPPVLRARAPPLSGLHARIDLGRLLATKEGADVEFEVGGKIFAAHKSVLAARSAVFKEEFFGPTKEKDTSYVRISDMHPESFEALLNFMYTDSLPEMTMNSLKDGAVLAEDLLIAAGQYNLKDLKSLTENKLCSHVGVSTVLLMLAIAEQYQCCKLKKMCLGFISSRANAWAIMSTNDIENLARSSPSAVKDVIVEILDTRMARSKRLIKAF</sequence>
<dbReference type="SMART" id="SM00225">
    <property type="entry name" value="BTB"/>
    <property type="match status" value="1"/>
</dbReference>
<dbReference type="PANTHER" id="PTHR26379">
    <property type="entry name" value="BTB/POZ AND MATH DOMAIN-CONTAINING PROTEIN 1"/>
    <property type="match status" value="1"/>
</dbReference>
<dbReference type="Pfam" id="PF24570">
    <property type="entry name" value="BACK_BPM_SPOP"/>
    <property type="match status" value="1"/>
</dbReference>
<dbReference type="AlphaFoldDB" id="A0A8T0V492"/>
<gene>
    <name evidence="6" type="ORF">PVAP13_2NG578119</name>
</gene>
<dbReference type="Proteomes" id="UP000823388">
    <property type="component" value="Chromosome 2N"/>
</dbReference>
<feature type="region of interest" description="Disordered" evidence="3">
    <location>
        <begin position="135"/>
        <end position="190"/>
    </location>
</feature>
<dbReference type="InterPro" id="IPR045005">
    <property type="entry name" value="BPM1-6"/>
</dbReference>
<dbReference type="CDD" id="cd00121">
    <property type="entry name" value="MATH"/>
    <property type="match status" value="1"/>
</dbReference>
<dbReference type="InterPro" id="IPR011333">
    <property type="entry name" value="SKP1/BTB/POZ_sf"/>
</dbReference>
<comment type="caution">
    <text evidence="6">The sequence shown here is derived from an EMBL/GenBank/DDBJ whole genome shotgun (WGS) entry which is preliminary data.</text>
</comment>
<dbReference type="SUPFAM" id="SSF49599">
    <property type="entry name" value="TRAF domain-like"/>
    <property type="match status" value="1"/>
</dbReference>
<dbReference type="InterPro" id="IPR002083">
    <property type="entry name" value="MATH/TRAF_dom"/>
</dbReference>
<protein>
    <submittedName>
        <fullName evidence="6">Uncharacterized protein</fullName>
    </submittedName>
</protein>
<dbReference type="Pfam" id="PF00651">
    <property type="entry name" value="BTB"/>
    <property type="match status" value="1"/>
</dbReference>
<dbReference type="InterPro" id="IPR056423">
    <property type="entry name" value="BACK_BPM_SPOP"/>
</dbReference>
<evidence type="ECO:0000256" key="2">
    <source>
        <dbReference type="ARBA" id="ARBA00010846"/>
    </source>
</evidence>
<proteinExistence type="inferred from homology"/>
<keyword evidence="7" id="KW-1185">Reference proteome</keyword>
<name>A0A8T0V492_PANVG</name>
<dbReference type="InterPro" id="IPR008974">
    <property type="entry name" value="TRAF-like"/>
</dbReference>
<feature type="domain" description="BTB" evidence="4">
    <location>
        <begin position="211"/>
        <end position="278"/>
    </location>
</feature>
<dbReference type="EMBL" id="CM029040">
    <property type="protein sequence ID" value="KAG2631541.1"/>
    <property type="molecule type" value="Genomic_DNA"/>
</dbReference>
<dbReference type="InterPro" id="IPR000210">
    <property type="entry name" value="BTB/POZ_dom"/>
</dbReference>
<organism evidence="6 7">
    <name type="scientific">Panicum virgatum</name>
    <name type="common">Blackwell switchgrass</name>
    <dbReference type="NCBI Taxonomy" id="38727"/>
    <lineage>
        <taxon>Eukaryota</taxon>
        <taxon>Viridiplantae</taxon>
        <taxon>Streptophyta</taxon>
        <taxon>Embryophyta</taxon>
        <taxon>Tracheophyta</taxon>
        <taxon>Spermatophyta</taxon>
        <taxon>Magnoliopsida</taxon>
        <taxon>Liliopsida</taxon>
        <taxon>Poales</taxon>
        <taxon>Poaceae</taxon>
        <taxon>PACMAD clade</taxon>
        <taxon>Panicoideae</taxon>
        <taxon>Panicodae</taxon>
        <taxon>Paniceae</taxon>
        <taxon>Panicinae</taxon>
        <taxon>Panicum</taxon>
        <taxon>Panicum sect. Hiantes</taxon>
    </lineage>
</organism>
<comment type="similarity">
    <text evidence="2">Belongs to the Tdpoz family.</text>
</comment>
<dbReference type="Gene3D" id="2.60.210.10">
    <property type="entry name" value="Apoptosis, Tumor Necrosis Factor Receptor Associated Protein 2, Chain A"/>
    <property type="match status" value="1"/>
</dbReference>
<dbReference type="PROSITE" id="PS50144">
    <property type="entry name" value="MATH"/>
    <property type="match status" value="1"/>
</dbReference>
<dbReference type="Gene3D" id="1.25.40.420">
    <property type="match status" value="1"/>
</dbReference>
<dbReference type="Gene3D" id="3.30.710.10">
    <property type="entry name" value="Potassium Channel Kv1.1, Chain A"/>
    <property type="match status" value="1"/>
</dbReference>
<dbReference type="GO" id="GO:0016567">
    <property type="term" value="P:protein ubiquitination"/>
    <property type="evidence" value="ECO:0007669"/>
    <property type="project" value="InterPro"/>
</dbReference>
<dbReference type="PROSITE" id="PS50097">
    <property type="entry name" value="BTB"/>
    <property type="match status" value="1"/>
</dbReference>
<evidence type="ECO:0000259" key="4">
    <source>
        <dbReference type="PROSITE" id="PS50097"/>
    </source>
</evidence>
<reference evidence="6" key="1">
    <citation type="submission" date="2020-05" db="EMBL/GenBank/DDBJ databases">
        <title>WGS assembly of Panicum virgatum.</title>
        <authorList>
            <person name="Lovell J.T."/>
            <person name="Jenkins J."/>
            <person name="Shu S."/>
            <person name="Juenger T.E."/>
            <person name="Schmutz J."/>
        </authorList>
    </citation>
    <scope>NUCLEOTIDE SEQUENCE</scope>
    <source>
        <strain evidence="6">AP13</strain>
    </source>
</reference>
<accession>A0A8T0V492</accession>
<evidence type="ECO:0000259" key="5">
    <source>
        <dbReference type="PROSITE" id="PS50144"/>
    </source>
</evidence>
<evidence type="ECO:0000256" key="3">
    <source>
        <dbReference type="SAM" id="MobiDB-lite"/>
    </source>
</evidence>
<feature type="domain" description="MATH" evidence="5">
    <location>
        <begin position="8"/>
        <end position="115"/>
    </location>
</feature>
<evidence type="ECO:0000313" key="7">
    <source>
        <dbReference type="Proteomes" id="UP000823388"/>
    </source>
</evidence>
<evidence type="ECO:0000256" key="1">
    <source>
        <dbReference type="ARBA" id="ARBA00004906"/>
    </source>
</evidence>